<name>A0A2T8IB80_9POAL</name>
<evidence type="ECO:0000313" key="2">
    <source>
        <dbReference type="EMBL" id="PVH34929.1"/>
    </source>
</evidence>
<accession>A0A2T8IB80</accession>
<reference evidence="2" key="1">
    <citation type="submission" date="2018-04" db="EMBL/GenBank/DDBJ databases">
        <title>WGS assembly of Panicum hallii.</title>
        <authorList>
            <person name="Lovell J."/>
            <person name="Jenkins J."/>
            <person name="Lowry D."/>
            <person name="Mamidi S."/>
            <person name="Sreedasyam A."/>
            <person name="Weng X."/>
            <person name="Barry K."/>
            <person name="Bonette J."/>
            <person name="Campitelli B."/>
            <person name="Daum C."/>
            <person name="Gordon S."/>
            <person name="Gould B."/>
            <person name="Lipzen A."/>
            <person name="Macqueen A."/>
            <person name="Palacio-Mejia J."/>
            <person name="Plott C."/>
            <person name="Shakirov E."/>
            <person name="Shu S."/>
            <person name="Yoshinaga Y."/>
            <person name="Zane M."/>
            <person name="Rokhsar D."/>
            <person name="Grimwood J."/>
            <person name="Schmutz J."/>
            <person name="Juenger T."/>
        </authorList>
    </citation>
    <scope>NUCLEOTIDE SEQUENCE [LARGE SCALE GENOMIC DNA]</scope>
    <source>
        <strain evidence="2">FIL2</strain>
    </source>
</reference>
<sequence length="438" mass="49393">MLHAPPYSPGRWRPVWLSAPLVLYDAHLLPDPAAKDEIPSHVKHADLDAAAADVSRILAAHDGPFRCAYLTCSNMDGDRTRVACWLQLLAIKGVEELFLINRPPLQIDRHVPATFFSMAALSRLYLCFLRFPITAGFPRGAAFPRLRELGLCSVAMEGHGDMEFILARSPTLETLCFEGHMFPPLRLRLISRSLWCVQIHHSKVKSITMVDAPRLVRLIIMNSPLKCEGPCRIEISNAPSLRLFGYFNPVMHCQVGNTDIKAWTLVNERAMVPAMKILALEFHFRLRNDAKMLPSFLRCFPNVERLYIHSEKVNEPTGKLNFKFWQEAGAIECVESRVKLLVFHDFRGENSELAFLKFFVESARALERLTIVCASGCFSSVDEARSKVKKALFAGRKGSERCALLVLECAPEGEGTPWTYERGFDFSRADPFAFVVPT</sequence>
<gene>
    <name evidence="2" type="ORF">PAHAL_7G067300</name>
</gene>
<dbReference type="EMBL" id="CM008052">
    <property type="protein sequence ID" value="PVH34929.1"/>
    <property type="molecule type" value="Genomic_DNA"/>
</dbReference>
<evidence type="ECO:0000259" key="1">
    <source>
        <dbReference type="SMART" id="SM00579"/>
    </source>
</evidence>
<dbReference type="InterPro" id="IPR055411">
    <property type="entry name" value="LRR_FXL15/At3g58940/PEG3-like"/>
</dbReference>
<organism evidence="2">
    <name type="scientific">Panicum hallii</name>
    <dbReference type="NCBI Taxonomy" id="206008"/>
    <lineage>
        <taxon>Eukaryota</taxon>
        <taxon>Viridiplantae</taxon>
        <taxon>Streptophyta</taxon>
        <taxon>Embryophyta</taxon>
        <taxon>Tracheophyta</taxon>
        <taxon>Spermatophyta</taxon>
        <taxon>Magnoliopsida</taxon>
        <taxon>Liliopsida</taxon>
        <taxon>Poales</taxon>
        <taxon>Poaceae</taxon>
        <taxon>PACMAD clade</taxon>
        <taxon>Panicoideae</taxon>
        <taxon>Panicodae</taxon>
        <taxon>Paniceae</taxon>
        <taxon>Panicinae</taxon>
        <taxon>Panicum</taxon>
        <taxon>Panicum sect. Panicum</taxon>
    </lineage>
</organism>
<dbReference type="Pfam" id="PF24758">
    <property type="entry name" value="LRR_At5g56370"/>
    <property type="match status" value="1"/>
</dbReference>
<protein>
    <recommendedName>
        <fullName evidence="1">FBD domain-containing protein</fullName>
    </recommendedName>
</protein>
<dbReference type="Gramene" id="PVH34929">
    <property type="protein sequence ID" value="PVH34929"/>
    <property type="gene ID" value="PAHAL_7G067300"/>
</dbReference>
<dbReference type="InterPro" id="IPR006566">
    <property type="entry name" value="FBD"/>
</dbReference>
<dbReference type="Pfam" id="PF08387">
    <property type="entry name" value="FBD"/>
    <property type="match status" value="1"/>
</dbReference>
<dbReference type="InterPro" id="IPR055302">
    <property type="entry name" value="F-box_dom-containing"/>
</dbReference>
<dbReference type="Proteomes" id="UP000243499">
    <property type="component" value="Chromosome 7"/>
</dbReference>
<feature type="domain" description="FBD" evidence="1">
    <location>
        <begin position="332"/>
        <end position="407"/>
    </location>
</feature>
<proteinExistence type="predicted"/>
<dbReference type="PANTHER" id="PTHR32141:SF41">
    <property type="entry name" value="OS04G0208600 PROTEIN"/>
    <property type="match status" value="1"/>
</dbReference>
<dbReference type="SMART" id="SM00579">
    <property type="entry name" value="FBD"/>
    <property type="match status" value="1"/>
</dbReference>
<dbReference type="AlphaFoldDB" id="A0A2T8IB80"/>
<dbReference type="PANTHER" id="PTHR32141">
    <property type="match status" value="1"/>
</dbReference>
<dbReference type="SUPFAM" id="SSF52047">
    <property type="entry name" value="RNI-like"/>
    <property type="match status" value="1"/>
</dbReference>